<dbReference type="InterPro" id="IPR006096">
    <property type="entry name" value="Glu/Leu/Phe/Val/Trp_DH_C"/>
</dbReference>
<feature type="non-terminal residue" evidence="2">
    <location>
        <position position="1"/>
    </location>
</feature>
<evidence type="ECO:0000313" key="2">
    <source>
        <dbReference type="EMBL" id="MBM3276208.1"/>
    </source>
</evidence>
<evidence type="ECO:0000313" key="3">
    <source>
        <dbReference type="Proteomes" id="UP000703893"/>
    </source>
</evidence>
<evidence type="ECO:0000259" key="1">
    <source>
        <dbReference type="Pfam" id="PF00208"/>
    </source>
</evidence>
<sequence length="42" mass="4842">LIRAFSNVVREAEERSVTYRQAAWCLGVERVARAFEARGLYP</sequence>
<reference evidence="2 3" key="1">
    <citation type="submission" date="2019-03" db="EMBL/GenBank/DDBJ databases">
        <title>Lake Tanganyika Metagenome-Assembled Genomes (MAGs).</title>
        <authorList>
            <person name="Tran P."/>
        </authorList>
    </citation>
    <scope>NUCLEOTIDE SEQUENCE [LARGE SCALE GENOMIC DNA]</scope>
    <source>
        <strain evidence="2">K_DeepCast_65m_m2_236</strain>
    </source>
</reference>
<accession>A0A937X6F5</accession>
<name>A0A937X6F5_9BACT</name>
<feature type="domain" description="Glutamate/phenylalanine/leucine/valine/L-tryptophan dehydrogenase C-terminal" evidence="1">
    <location>
        <begin position="3"/>
        <end position="39"/>
    </location>
</feature>
<proteinExistence type="predicted"/>
<dbReference type="Pfam" id="PF00208">
    <property type="entry name" value="ELFV_dehydrog"/>
    <property type="match status" value="1"/>
</dbReference>
<dbReference type="AlphaFoldDB" id="A0A937X6F5"/>
<organism evidence="2 3">
    <name type="scientific">Candidatus Tanganyikabacteria bacterium</name>
    <dbReference type="NCBI Taxonomy" id="2961651"/>
    <lineage>
        <taxon>Bacteria</taxon>
        <taxon>Bacillati</taxon>
        <taxon>Candidatus Sericytochromatia</taxon>
        <taxon>Candidatus Tanganyikabacteria</taxon>
    </lineage>
</organism>
<dbReference type="Proteomes" id="UP000703893">
    <property type="component" value="Unassembled WGS sequence"/>
</dbReference>
<comment type="caution">
    <text evidence="2">The sequence shown here is derived from an EMBL/GenBank/DDBJ whole genome shotgun (WGS) entry which is preliminary data.</text>
</comment>
<protein>
    <submittedName>
        <fullName evidence="2">Glutamate dehydrogenase</fullName>
    </submittedName>
</protein>
<dbReference type="GO" id="GO:0016491">
    <property type="term" value="F:oxidoreductase activity"/>
    <property type="evidence" value="ECO:0007669"/>
    <property type="project" value="InterPro"/>
</dbReference>
<gene>
    <name evidence="2" type="ORF">FJZ00_13725</name>
</gene>
<dbReference type="Gene3D" id="3.40.50.720">
    <property type="entry name" value="NAD(P)-binding Rossmann-like Domain"/>
    <property type="match status" value="1"/>
</dbReference>
<dbReference type="GO" id="GO:0006520">
    <property type="term" value="P:amino acid metabolic process"/>
    <property type="evidence" value="ECO:0007669"/>
    <property type="project" value="InterPro"/>
</dbReference>
<dbReference type="EMBL" id="VGJX01000912">
    <property type="protein sequence ID" value="MBM3276208.1"/>
    <property type="molecule type" value="Genomic_DNA"/>
</dbReference>